<dbReference type="GO" id="GO:0016787">
    <property type="term" value="F:hydrolase activity"/>
    <property type="evidence" value="ECO:0007669"/>
    <property type="project" value="InterPro"/>
</dbReference>
<name>A0A1W1ZEH8_9BURK</name>
<reference evidence="2 3" key="1">
    <citation type="submission" date="2017-04" db="EMBL/GenBank/DDBJ databases">
        <authorList>
            <person name="Afonso C.L."/>
            <person name="Miller P.J."/>
            <person name="Scott M.A."/>
            <person name="Spackman E."/>
            <person name="Goraichik I."/>
            <person name="Dimitrov K.M."/>
            <person name="Suarez D.L."/>
            <person name="Swayne D.E."/>
        </authorList>
    </citation>
    <scope>NUCLEOTIDE SEQUENCE [LARGE SCALE GENOMIC DNA]</scope>
    <source>
        <strain evidence="2 3">VK13</strain>
    </source>
</reference>
<dbReference type="EMBL" id="FWXJ01000005">
    <property type="protein sequence ID" value="SMC46428.1"/>
    <property type="molecule type" value="Genomic_DNA"/>
</dbReference>
<evidence type="ECO:0000313" key="2">
    <source>
        <dbReference type="EMBL" id="SMC46428.1"/>
    </source>
</evidence>
<dbReference type="RefSeq" id="WP_084283208.1">
    <property type="nucleotide sequence ID" value="NZ_FWXJ01000005.1"/>
</dbReference>
<dbReference type="AlphaFoldDB" id="A0A1W1ZEH8"/>
<evidence type="ECO:0000313" key="3">
    <source>
        <dbReference type="Proteomes" id="UP000192708"/>
    </source>
</evidence>
<dbReference type="InterPro" id="IPR029021">
    <property type="entry name" value="Prot-tyrosine_phosphatase-like"/>
</dbReference>
<accession>A0A1W1ZEH8</accession>
<keyword evidence="3" id="KW-1185">Reference proteome</keyword>
<dbReference type="Gene3D" id="3.90.190.10">
    <property type="entry name" value="Protein tyrosine phosphatase superfamily"/>
    <property type="match status" value="1"/>
</dbReference>
<dbReference type="STRING" id="1938817.SAMN06296008_10545"/>
<dbReference type="OrthoDB" id="9802771at2"/>
<feature type="domain" description="Beta-lactamase hydrolase-like protein phosphatase-like" evidence="1">
    <location>
        <begin position="10"/>
        <end position="110"/>
    </location>
</feature>
<gene>
    <name evidence="2" type="ORF">SAMN06296008_10545</name>
</gene>
<organism evidence="2 3">
    <name type="scientific">Polynucleobacter kasalickyi</name>
    <dbReference type="NCBI Taxonomy" id="1938817"/>
    <lineage>
        <taxon>Bacteria</taxon>
        <taxon>Pseudomonadati</taxon>
        <taxon>Pseudomonadota</taxon>
        <taxon>Betaproteobacteria</taxon>
        <taxon>Burkholderiales</taxon>
        <taxon>Burkholderiaceae</taxon>
        <taxon>Polynucleobacter</taxon>
    </lineage>
</organism>
<dbReference type="Proteomes" id="UP000192708">
    <property type="component" value="Unassembled WGS sequence"/>
</dbReference>
<dbReference type="SUPFAM" id="SSF52799">
    <property type="entry name" value="(Phosphotyrosine protein) phosphatases II"/>
    <property type="match status" value="1"/>
</dbReference>
<protein>
    <submittedName>
        <fullName evidence="2">TIGR01244 family protein</fullName>
    </submittedName>
</protein>
<evidence type="ECO:0000259" key="1">
    <source>
        <dbReference type="Pfam" id="PF04273"/>
    </source>
</evidence>
<sequence length="114" mass="12337">MSVSIISHNSDFGTTGQIFQEDIPEIVAAGYQTVIDNRPDFEGGLDQPQHTDIEEAVKSAGLTFAYLPVISGQITLAQVQQMAELLDTLPKPILAFCRSGARSTNLYQLALQLG</sequence>
<dbReference type="InterPro" id="IPR005939">
    <property type="entry name" value="BLH_phosphatase-like"/>
</dbReference>
<proteinExistence type="predicted"/>
<dbReference type="Pfam" id="PF04273">
    <property type="entry name" value="BLH_phosphatase"/>
    <property type="match status" value="1"/>
</dbReference>